<sequence length="732" mass="80961">MGIRNVLLLCVFYYFSVDGQALDPLPADFLLIVDTIDRALYRTEKTNYSYVTIPLEDNFVPDDIDYDPIDAVIFAAKRTRIISLSIYGGRQTTVRAFNPEANIIGIAFDAASRLLFYTDTGNDVIGVISLENDSHKTVFRNVERPGDIVADPINGNIYWIESGPSQITLSMSSYDGTNRAQVEQIRIEVPSFVHTDPMSDLDFKDGVLYLCLSEHSRIRRVNANGSNGQIIYDNEQEEDGCSITVDQSNIYFIFGSDIKRLRMDGTGETTIPTDEMIFPTVIHSHSNIRRANNGCSGGRGGCSHFCFPLPGRSRMCSCPDFMTLQPDNQTCEGSSIILITTNDRSGIYATDSNSGHSIEIPLQDLEKPHAVSYDPINETIFWTDTALHMIFSATISGRNQSVISHLKINSSPHGIAVDSTSRLLFYTDKENGIISVLSLDGFSEKVIVRNKFEEPDAIVTNPVNGTIFWTSFGTNGKIETANYDGTNKRAIIYTGDVEPSGLAIDVTEGVLYWCIASGIYKADINGANRQLIYNENKATFQRIAFYEPNLYFTSPSHRNVMKRGRDAGKPKIFGPTTSGYIVDIHAFKGADTKDKNGCSNASDTCSHFCFPRPGGLKMCACPDDMSLLSDGRTCQTSVTSLPPDYTMSTQSDRNLPLQDMNGSVRLTGMHAAVGSLVCLLAISVLINVWFVRKINRIRTENRKSELCAALVSRDQEGGQNRRVSETINNDSL</sequence>
<keyword evidence="7" id="KW-1133">Transmembrane helix</keyword>
<comment type="caution">
    <text evidence="10">The sequence shown here is derived from an EMBL/GenBank/DDBJ whole genome shotgun (WGS) entry which is preliminary data.</text>
</comment>
<accession>A0ABD3TLZ3</accession>
<dbReference type="SUPFAM" id="SSF63825">
    <property type="entry name" value="YWTD domain"/>
    <property type="match status" value="2"/>
</dbReference>
<feature type="transmembrane region" description="Helical" evidence="7">
    <location>
        <begin position="669"/>
        <end position="691"/>
    </location>
</feature>
<keyword evidence="4" id="KW-1015">Disulfide bond</keyword>
<keyword evidence="7" id="KW-0472">Membrane</keyword>
<feature type="repeat" description="LDL-receptor class B" evidence="6">
    <location>
        <begin position="378"/>
        <end position="421"/>
    </location>
</feature>
<evidence type="ECO:0000313" key="11">
    <source>
        <dbReference type="Proteomes" id="UP001634394"/>
    </source>
</evidence>
<dbReference type="AlphaFoldDB" id="A0ABD3TLZ3"/>
<keyword evidence="7" id="KW-0812">Transmembrane</keyword>
<evidence type="ECO:0000256" key="2">
    <source>
        <dbReference type="ARBA" id="ARBA00022729"/>
    </source>
</evidence>
<reference evidence="10 11" key="1">
    <citation type="submission" date="2024-11" db="EMBL/GenBank/DDBJ databases">
        <title>Chromosome-level genome assembly of the freshwater bivalve Anodonta woodiana.</title>
        <authorList>
            <person name="Chen X."/>
        </authorList>
    </citation>
    <scope>NUCLEOTIDE SEQUENCE [LARGE SCALE GENOMIC DNA]</scope>
    <source>
        <strain evidence="10">MN2024</strain>
        <tissue evidence="10">Gills</tissue>
    </source>
</reference>
<evidence type="ECO:0000256" key="8">
    <source>
        <dbReference type="SAM" id="SignalP"/>
    </source>
</evidence>
<protein>
    <recommendedName>
        <fullName evidence="9">EGF-like domain-containing protein</fullName>
    </recommendedName>
</protein>
<feature type="domain" description="EGF-like" evidence="9">
    <location>
        <begin position="294"/>
        <end position="332"/>
    </location>
</feature>
<dbReference type="SMART" id="SM00135">
    <property type="entry name" value="LY"/>
    <property type="match status" value="6"/>
</dbReference>
<dbReference type="Pfam" id="PF00058">
    <property type="entry name" value="Ldl_recept_b"/>
    <property type="match status" value="1"/>
</dbReference>
<dbReference type="SUPFAM" id="SSF57196">
    <property type="entry name" value="EGF/Laminin"/>
    <property type="match status" value="2"/>
</dbReference>
<dbReference type="Proteomes" id="UP001634394">
    <property type="component" value="Unassembled WGS sequence"/>
</dbReference>
<dbReference type="InterPro" id="IPR000033">
    <property type="entry name" value="LDLR_classB_rpt"/>
</dbReference>
<evidence type="ECO:0000256" key="3">
    <source>
        <dbReference type="ARBA" id="ARBA00022737"/>
    </source>
</evidence>
<evidence type="ECO:0000313" key="10">
    <source>
        <dbReference type="EMBL" id="KAL3837352.1"/>
    </source>
</evidence>
<feature type="chain" id="PRO_5044794967" description="EGF-like domain-containing protein" evidence="8">
    <location>
        <begin position="22"/>
        <end position="732"/>
    </location>
</feature>
<evidence type="ECO:0000256" key="1">
    <source>
        <dbReference type="ARBA" id="ARBA00022536"/>
    </source>
</evidence>
<keyword evidence="5" id="KW-0325">Glycoprotein</keyword>
<dbReference type="InterPro" id="IPR050778">
    <property type="entry name" value="Cueball_EGF_LRP_Nidogen"/>
</dbReference>
<keyword evidence="1" id="KW-0245">EGF-like domain</keyword>
<proteinExistence type="predicted"/>
<feature type="repeat" description="LDL-receptor class B" evidence="6">
    <location>
        <begin position="465"/>
        <end position="508"/>
    </location>
</feature>
<evidence type="ECO:0000256" key="4">
    <source>
        <dbReference type="ARBA" id="ARBA00023157"/>
    </source>
</evidence>
<dbReference type="EMBL" id="JBJQND010000018">
    <property type="protein sequence ID" value="KAL3837352.1"/>
    <property type="molecule type" value="Genomic_DNA"/>
</dbReference>
<keyword evidence="2 8" id="KW-0732">Signal</keyword>
<dbReference type="InterPro" id="IPR000742">
    <property type="entry name" value="EGF"/>
</dbReference>
<dbReference type="SMART" id="SM00181">
    <property type="entry name" value="EGF"/>
    <property type="match status" value="2"/>
</dbReference>
<organism evidence="10 11">
    <name type="scientific">Sinanodonta woodiana</name>
    <name type="common">Chinese pond mussel</name>
    <name type="synonym">Anodonta woodiana</name>
    <dbReference type="NCBI Taxonomy" id="1069815"/>
    <lineage>
        <taxon>Eukaryota</taxon>
        <taxon>Metazoa</taxon>
        <taxon>Spiralia</taxon>
        <taxon>Lophotrochozoa</taxon>
        <taxon>Mollusca</taxon>
        <taxon>Bivalvia</taxon>
        <taxon>Autobranchia</taxon>
        <taxon>Heteroconchia</taxon>
        <taxon>Palaeoheterodonta</taxon>
        <taxon>Unionida</taxon>
        <taxon>Unionoidea</taxon>
        <taxon>Unionidae</taxon>
        <taxon>Unioninae</taxon>
        <taxon>Sinanodonta</taxon>
    </lineage>
</organism>
<dbReference type="Gene3D" id="2.120.10.30">
    <property type="entry name" value="TolB, C-terminal domain"/>
    <property type="match status" value="2"/>
</dbReference>
<gene>
    <name evidence="10" type="ORF">ACJMK2_022716</name>
</gene>
<dbReference type="PANTHER" id="PTHR46513">
    <property type="entry name" value="VITELLOGENIN RECEPTOR-LIKE PROTEIN-RELATED-RELATED"/>
    <property type="match status" value="1"/>
</dbReference>
<feature type="signal peptide" evidence="8">
    <location>
        <begin position="1"/>
        <end position="21"/>
    </location>
</feature>
<dbReference type="PROSITE" id="PS51120">
    <property type="entry name" value="LDLRB"/>
    <property type="match status" value="3"/>
</dbReference>
<evidence type="ECO:0000256" key="5">
    <source>
        <dbReference type="ARBA" id="ARBA00023180"/>
    </source>
</evidence>
<feature type="domain" description="EGF-like" evidence="9">
    <location>
        <begin position="597"/>
        <end position="635"/>
    </location>
</feature>
<evidence type="ECO:0000259" key="9">
    <source>
        <dbReference type="SMART" id="SM00181"/>
    </source>
</evidence>
<feature type="repeat" description="LDL-receptor class B" evidence="6">
    <location>
        <begin position="422"/>
        <end position="464"/>
    </location>
</feature>
<name>A0ABD3TLZ3_SINWO</name>
<evidence type="ECO:0000256" key="7">
    <source>
        <dbReference type="SAM" id="Phobius"/>
    </source>
</evidence>
<evidence type="ECO:0000256" key="6">
    <source>
        <dbReference type="PROSITE-ProRule" id="PRU00461"/>
    </source>
</evidence>
<keyword evidence="11" id="KW-1185">Reference proteome</keyword>
<dbReference type="InterPro" id="IPR011042">
    <property type="entry name" value="6-blade_b-propeller_TolB-like"/>
</dbReference>
<dbReference type="FunFam" id="2.120.10.30:FF:000241">
    <property type="entry name" value="Low-density lipoprotein receptor-related protein 6"/>
    <property type="match status" value="1"/>
</dbReference>
<keyword evidence="3" id="KW-0677">Repeat</keyword>